<dbReference type="Gene3D" id="3.30.43.10">
    <property type="entry name" value="Uridine Diphospho-n-acetylenolpyruvylglucosamine Reductase, domain 2"/>
    <property type="match status" value="1"/>
</dbReference>
<keyword evidence="3" id="KW-0274">FAD</keyword>
<keyword evidence="7" id="KW-1185">Reference proteome</keyword>
<dbReference type="Pfam" id="PF01565">
    <property type="entry name" value="FAD_binding_4"/>
    <property type="match status" value="1"/>
</dbReference>
<evidence type="ECO:0000256" key="2">
    <source>
        <dbReference type="ARBA" id="ARBA00022630"/>
    </source>
</evidence>
<dbReference type="SUPFAM" id="SSF56176">
    <property type="entry name" value="FAD-binding/transporter-associated domain-like"/>
    <property type="match status" value="1"/>
</dbReference>
<dbReference type="InterPro" id="IPR050416">
    <property type="entry name" value="FAD-linked_Oxidoreductase"/>
</dbReference>
<dbReference type="Proteomes" id="UP001301958">
    <property type="component" value="Unassembled WGS sequence"/>
</dbReference>
<keyword evidence="2" id="KW-0285">Flavoprotein</keyword>
<name>A0AAN7GQD8_9PEZI</name>
<comment type="caution">
    <text evidence="6">The sequence shown here is derived from an EMBL/GenBank/DDBJ whole genome shotgun (WGS) entry which is preliminary data.</text>
</comment>
<dbReference type="InterPro" id="IPR016169">
    <property type="entry name" value="FAD-bd_PCMH_sub2"/>
</dbReference>
<gene>
    <name evidence="6" type="ORF">QBC38DRAFT_515700</name>
</gene>
<protein>
    <recommendedName>
        <fullName evidence="5">FAD-binding PCMH-type domain-containing protein</fullName>
    </recommendedName>
</protein>
<reference evidence="6" key="1">
    <citation type="journal article" date="2023" name="Mol. Phylogenet. Evol.">
        <title>Genome-scale phylogeny and comparative genomics of the fungal order Sordariales.</title>
        <authorList>
            <person name="Hensen N."/>
            <person name="Bonometti L."/>
            <person name="Westerberg I."/>
            <person name="Brannstrom I.O."/>
            <person name="Guillou S."/>
            <person name="Cros-Aarteil S."/>
            <person name="Calhoun S."/>
            <person name="Haridas S."/>
            <person name="Kuo A."/>
            <person name="Mondo S."/>
            <person name="Pangilinan J."/>
            <person name="Riley R."/>
            <person name="LaButti K."/>
            <person name="Andreopoulos B."/>
            <person name="Lipzen A."/>
            <person name="Chen C."/>
            <person name="Yan M."/>
            <person name="Daum C."/>
            <person name="Ng V."/>
            <person name="Clum A."/>
            <person name="Steindorff A."/>
            <person name="Ohm R.A."/>
            <person name="Martin F."/>
            <person name="Silar P."/>
            <person name="Natvig D.O."/>
            <person name="Lalanne C."/>
            <person name="Gautier V."/>
            <person name="Ament-Velasquez S.L."/>
            <person name="Kruys A."/>
            <person name="Hutchinson M.I."/>
            <person name="Powell A.J."/>
            <person name="Barry K."/>
            <person name="Miller A.N."/>
            <person name="Grigoriev I.V."/>
            <person name="Debuchy R."/>
            <person name="Gladieux P."/>
            <person name="Hiltunen Thoren M."/>
            <person name="Johannesson H."/>
        </authorList>
    </citation>
    <scope>NUCLEOTIDE SEQUENCE</scope>
    <source>
        <strain evidence="6">CBS 990.96</strain>
    </source>
</reference>
<comment type="similarity">
    <text evidence="1">Belongs to the oxygen-dependent FAD-linked oxidoreductase family.</text>
</comment>
<evidence type="ECO:0000313" key="7">
    <source>
        <dbReference type="Proteomes" id="UP001301958"/>
    </source>
</evidence>
<evidence type="ECO:0000313" key="6">
    <source>
        <dbReference type="EMBL" id="KAK4224102.1"/>
    </source>
</evidence>
<evidence type="ECO:0000256" key="3">
    <source>
        <dbReference type="ARBA" id="ARBA00022827"/>
    </source>
</evidence>
<dbReference type="PANTHER" id="PTHR42973">
    <property type="entry name" value="BINDING OXIDOREDUCTASE, PUTATIVE (AFU_ORTHOLOGUE AFUA_1G17690)-RELATED"/>
    <property type="match status" value="1"/>
</dbReference>
<feature type="domain" description="FAD-binding PCMH-type" evidence="5">
    <location>
        <begin position="43"/>
        <end position="217"/>
    </location>
</feature>
<dbReference type="AlphaFoldDB" id="A0AAN7GQD8"/>
<keyword evidence="4" id="KW-0560">Oxidoreductase</keyword>
<evidence type="ECO:0000259" key="5">
    <source>
        <dbReference type="PROSITE" id="PS51387"/>
    </source>
</evidence>
<dbReference type="Gene3D" id="3.40.462.20">
    <property type="match status" value="1"/>
</dbReference>
<dbReference type="Gene3D" id="3.30.465.10">
    <property type="match status" value="1"/>
</dbReference>
<evidence type="ECO:0000256" key="1">
    <source>
        <dbReference type="ARBA" id="ARBA00005466"/>
    </source>
</evidence>
<dbReference type="GO" id="GO:0071949">
    <property type="term" value="F:FAD binding"/>
    <property type="evidence" value="ECO:0007669"/>
    <property type="project" value="InterPro"/>
</dbReference>
<sequence>MTSQTPESLLPLLSHGLPPSTIHLPTSQTYLGSLQSYWSLSASSLTPLAILQPTTPHQLSLIISHLSTTKTPFAIRSGGHTNWASSNNISSPGITIDLSCLSTNTISLSEDKSLVSLGPALKWKQVYAFLHDHGLAVPGGREGNVGVAGLLLGGGNTFFTAKHGFACDNVVSYEIILASGEITVASSEQNPDLFRALKGGSNNFGIVTQFTMRTVPCSSVWGGMAFYHKSQIPTAIENLVSFTEDLEKGDRDNNLIVIFGHQPDFKDVVIATLYVNVAGKEKPIEFKKWLEMPEIMSMVKMTSLKEMSLEYNIPDGLYDIWFTLSFKNDARILTKASELHDELVEKLKTFIPEQDFITQCLFQPLPKRFGQNSVAAGGNVMGVERHDTNGILFLATVMAKTGEQEVCAYPLVKQWMEEVKEFAKSIDGMLPWVYLNYADKSQDPLSSYGKENLEKIRETAKKYDPEGVFQTLCPGGFKISKVDG</sequence>
<dbReference type="InterPro" id="IPR016167">
    <property type="entry name" value="FAD-bd_PCMH_sub1"/>
</dbReference>
<dbReference type="InterPro" id="IPR036318">
    <property type="entry name" value="FAD-bd_PCMH-like_sf"/>
</dbReference>
<dbReference type="InterPro" id="IPR006094">
    <property type="entry name" value="Oxid_FAD_bind_N"/>
</dbReference>
<organism evidence="6 7">
    <name type="scientific">Podospora fimiseda</name>
    <dbReference type="NCBI Taxonomy" id="252190"/>
    <lineage>
        <taxon>Eukaryota</taxon>
        <taxon>Fungi</taxon>
        <taxon>Dikarya</taxon>
        <taxon>Ascomycota</taxon>
        <taxon>Pezizomycotina</taxon>
        <taxon>Sordariomycetes</taxon>
        <taxon>Sordariomycetidae</taxon>
        <taxon>Sordariales</taxon>
        <taxon>Podosporaceae</taxon>
        <taxon>Podospora</taxon>
    </lineage>
</organism>
<dbReference type="EMBL" id="MU865404">
    <property type="protein sequence ID" value="KAK4224102.1"/>
    <property type="molecule type" value="Genomic_DNA"/>
</dbReference>
<evidence type="ECO:0000256" key="4">
    <source>
        <dbReference type="ARBA" id="ARBA00023002"/>
    </source>
</evidence>
<dbReference type="GO" id="GO:0016491">
    <property type="term" value="F:oxidoreductase activity"/>
    <property type="evidence" value="ECO:0007669"/>
    <property type="project" value="UniProtKB-KW"/>
</dbReference>
<dbReference type="PROSITE" id="PS51387">
    <property type="entry name" value="FAD_PCMH"/>
    <property type="match status" value="1"/>
</dbReference>
<accession>A0AAN7GQD8</accession>
<reference evidence="6" key="2">
    <citation type="submission" date="2023-05" db="EMBL/GenBank/DDBJ databases">
        <authorList>
            <consortium name="Lawrence Berkeley National Laboratory"/>
            <person name="Steindorff A."/>
            <person name="Hensen N."/>
            <person name="Bonometti L."/>
            <person name="Westerberg I."/>
            <person name="Brannstrom I.O."/>
            <person name="Guillou S."/>
            <person name="Cros-Aarteil S."/>
            <person name="Calhoun S."/>
            <person name="Haridas S."/>
            <person name="Kuo A."/>
            <person name="Mondo S."/>
            <person name="Pangilinan J."/>
            <person name="Riley R."/>
            <person name="Labutti K."/>
            <person name="Andreopoulos B."/>
            <person name="Lipzen A."/>
            <person name="Chen C."/>
            <person name="Yanf M."/>
            <person name="Daum C."/>
            <person name="Ng V."/>
            <person name="Clum A."/>
            <person name="Ohm R."/>
            <person name="Martin F."/>
            <person name="Silar P."/>
            <person name="Natvig D."/>
            <person name="Lalanne C."/>
            <person name="Gautier V."/>
            <person name="Ament-Velasquez S.L."/>
            <person name="Kruys A."/>
            <person name="Hutchinson M.I."/>
            <person name="Powell A.J."/>
            <person name="Barry K."/>
            <person name="Miller A.N."/>
            <person name="Grigoriev I.V."/>
            <person name="Debuchy R."/>
            <person name="Gladieux P."/>
            <person name="Thoren M.H."/>
            <person name="Johannesson H."/>
        </authorList>
    </citation>
    <scope>NUCLEOTIDE SEQUENCE</scope>
    <source>
        <strain evidence="6">CBS 990.96</strain>
    </source>
</reference>
<proteinExistence type="inferred from homology"/>
<dbReference type="PANTHER" id="PTHR42973:SF53">
    <property type="entry name" value="FAD-BINDING PCMH-TYPE DOMAIN-CONTAINING PROTEIN-RELATED"/>
    <property type="match status" value="1"/>
</dbReference>
<dbReference type="InterPro" id="IPR016166">
    <property type="entry name" value="FAD-bd_PCMH"/>
</dbReference>